<dbReference type="AlphaFoldDB" id="A0A1G6M3N5"/>
<evidence type="ECO:0000259" key="2">
    <source>
        <dbReference type="PROSITE" id="PS50075"/>
    </source>
</evidence>
<dbReference type="SUPFAM" id="SSF47336">
    <property type="entry name" value="ACP-like"/>
    <property type="match status" value="1"/>
</dbReference>
<dbReference type="PROSITE" id="PS50075">
    <property type="entry name" value="CARRIER"/>
    <property type="match status" value="1"/>
</dbReference>
<feature type="region of interest" description="Disordered" evidence="1">
    <location>
        <begin position="1"/>
        <end position="26"/>
    </location>
</feature>
<sequence>MTAEVTGTLARMVGREPDSLPPSTRLVQDLDFDSTSVLELLMAVEAELGIEFDPDTFGPGSFETVESVVAYVRRHLKV</sequence>
<dbReference type="Gene3D" id="1.10.1200.10">
    <property type="entry name" value="ACP-like"/>
    <property type="match status" value="1"/>
</dbReference>
<dbReference type="InterPro" id="IPR036736">
    <property type="entry name" value="ACP-like_sf"/>
</dbReference>
<organism evidence="3 4">
    <name type="scientific">Streptomyces prasinopilosus</name>
    <dbReference type="NCBI Taxonomy" id="67344"/>
    <lineage>
        <taxon>Bacteria</taxon>
        <taxon>Bacillati</taxon>
        <taxon>Actinomycetota</taxon>
        <taxon>Actinomycetes</taxon>
        <taxon>Kitasatosporales</taxon>
        <taxon>Streptomycetaceae</taxon>
        <taxon>Streptomyces</taxon>
    </lineage>
</organism>
<dbReference type="Proteomes" id="UP000182100">
    <property type="component" value="Unassembled WGS sequence"/>
</dbReference>
<dbReference type="InterPro" id="IPR009081">
    <property type="entry name" value="PP-bd_ACP"/>
</dbReference>
<protein>
    <submittedName>
        <fullName evidence="3">Acyl carrier protein</fullName>
    </submittedName>
</protein>
<gene>
    <name evidence="3" type="ORF">SAMN05216505_102368</name>
</gene>
<evidence type="ECO:0000313" key="4">
    <source>
        <dbReference type="Proteomes" id="UP000182100"/>
    </source>
</evidence>
<proteinExistence type="predicted"/>
<dbReference type="Pfam" id="PF00550">
    <property type="entry name" value="PP-binding"/>
    <property type="match status" value="1"/>
</dbReference>
<evidence type="ECO:0000256" key="1">
    <source>
        <dbReference type="SAM" id="MobiDB-lite"/>
    </source>
</evidence>
<keyword evidence="4" id="KW-1185">Reference proteome</keyword>
<dbReference type="EMBL" id="FMZK01000002">
    <property type="protein sequence ID" value="SDC50051.1"/>
    <property type="molecule type" value="Genomic_DNA"/>
</dbReference>
<feature type="domain" description="Carrier" evidence="2">
    <location>
        <begin position="1"/>
        <end position="76"/>
    </location>
</feature>
<reference evidence="4" key="1">
    <citation type="submission" date="2016-10" db="EMBL/GenBank/DDBJ databases">
        <authorList>
            <person name="Varghese N."/>
            <person name="Submissions S."/>
        </authorList>
    </citation>
    <scope>NUCLEOTIDE SEQUENCE [LARGE SCALE GENOMIC DNA]</scope>
    <source>
        <strain evidence="4">CGMCC 4.3504</strain>
    </source>
</reference>
<dbReference type="STRING" id="67344.SAMN05216505_102368"/>
<name>A0A1G6M3N5_9ACTN</name>
<accession>A0A1G6M3N5</accession>
<evidence type="ECO:0000313" key="3">
    <source>
        <dbReference type="EMBL" id="SDC50051.1"/>
    </source>
</evidence>